<protein>
    <submittedName>
        <fullName evidence="4">Replication initiator A domain-containing protein</fullName>
    </submittedName>
</protein>
<keyword evidence="5" id="KW-1185">Reference proteome</keyword>
<dbReference type="Pfam" id="PF06970">
    <property type="entry name" value="RepA_N"/>
    <property type="match status" value="1"/>
</dbReference>
<dbReference type="Proteomes" id="UP000620147">
    <property type="component" value="Unassembled WGS sequence"/>
</dbReference>
<organism evidence="4 5">
    <name type="scientific">Butyricicoccus faecihominis</name>
    <dbReference type="NCBI Taxonomy" id="1712515"/>
    <lineage>
        <taxon>Bacteria</taxon>
        <taxon>Bacillati</taxon>
        <taxon>Bacillota</taxon>
        <taxon>Clostridia</taxon>
        <taxon>Eubacteriales</taxon>
        <taxon>Butyricicoccaceae</taxon>
        <taxon>Butyricicoccus</taxon>
    </lineage>
</organism>
<comment type="caution">
    <text evidence="4">The sequence shown here is derived from an EMBL/GenBank/DDBJ whole genome shotgun (WGS) entry which is preliminary data.</text>
</comment>
<dbReference type="RefSeq" id="WP_188885813.1">
    <property type="nucleotide sequence ID" value="NZ_BLYJ01000031.1"/>
</dbReference>
<dbReference type="EMBL" id="BLYJ01000031">
    <property type="protein sequence ID" value="GFO89003.1"/>
    <property type="molecule type" value="Genomic_DNA"/>
</dbReference>
<dbReference type="Pfam" id="PF19481">
    <property type="entry name" value="DUF6017"/>
    <property type="match status" value="1"/>
</dbReference>
<feature type="compositionally biased region" description="Polar residues" evidence="1">
    <location>
        <begin position="149"/>
        <end position="160"/>
    </location>
</feature>
<evidence type="ECO:0000256" key="1">
    <source>
        <dbReference type="SAM" id="MobiDB-lite"/>
    </source>
</evidence>
<gene>
    <name evidence="4" type="ORF">BUFA31_21670</name>
</gene>
<feature type="domain" description="DUF6017" evidence="3">
    <location>
        <begin position="155"/>
        <end position="299"/>
    </location>
</feature>
<accession>A0ABQ1E223</accession>
<evidence type="ECO:0000259" key="2">
    <source>
        <dbReference type="Pfam" id="PF06970"/>
    </source>
</evidence>
<dbReference type="InterPro" id="IPR046059">
    <property type="entry name" value="DUF6017"/>
</dbReference>
<dbReference type="InterPro" id="IPR010724">
    <property type="entry name" value="RepA_N"/>
</dbReference>
<sequence>MSEPITLDYYYGLEAEQYTFFRIPKILFSPTYKTLSVSAKMLYALMLDRMSLSARNRWMDEDGRVFIYFRMSEIMSALGCGHNKAIALYAELEKVGLIERKKQGMGRPAKIYVKNFIPKTGSQRPKKEVPATPVSEYDDFPPAERNNKNYKNNTYISDTDPSIYPEQSEVTEPENQPEQIDTMDTTDEYRELLEENIDLAYLRQNGHADDELLDEIMDLLVDTVTSRKPTIRIGGEDLPTEVVRSRLLKLDASHIEYVLDSMLQNTTKVRNIRAYLLTSLYNAPTTLSSYYTALVNHDLYGDR</sequence>
<reference evidence="4 5" key="1">
    <citation type="submission" date="2020-06" db="EMBL/GenBank/DDBJ databases">
        <title>Characterization of fructooligosaccharide metabolism and fructooligosaccharide-degrading enzymes in human commensal butyrate producers.</title>
        <authorList>
            <person name="Tanno H."/>
            <person name="Fujii T."/>
            <person name="Hirano K."/>
            <person name="Maeno S."/>
            <person name="Tonozuka T."/>
            <person name="Sakamoto M."/>
            <person name="Ohkuma M."/>
            <person name="Tochio T."/>
            <person name="Endo A."/>
        </authorList>
    </citation>
    <scope>NUCLEOTIDE SEQUENCE [LARGE SCALE GENOMIC DNA]</scope>
    <source>
        <strain evidence="4 5">JCM 31056</strain>
    </source>
</reference>
<name>A0ABQ1E223_9FIRM</name>
<proteinExistence type="predicted"/>
<evidence type="ECO:0000313" key="5">
    <source>
        <dbReference type="Proteomes" id="UP000620147"/>
    </source>
</evidence>
<evidence type="ECO:0000259" key="3">
    <source>
        <dbReference type="Pfam" id="PF19481"/>
    </source>
</evidence>
<feature type="region of interest" description="Disordered" evidence="1">
    <location>
        <begin position="121"/>
        <end position="161"/>
    </location>
</feature>
<feature type="domain" description="Replication initiator A N-terminal" evidence="2">
    <location>
        <begin position="19"/>
        <end position="92"/>
    </location>
</feature>
<evidence type="ECO:0000313" key="4">
    <source>
        <dbReference type="EMBL" id="GFO89003.1"/>
    </source>
</evidence>